<dbReference type="AlphaFoldDB" id="A0A8S1SET6"/>
<evidence type="ECO:0000313" key="3">
    <source>
        <dbReference type="Proteomes" id="UP000683925"/>
    </source>
</evidence>
<dbReference type="OrthoDB" id="10597042at2759"/>
<evidence type="ECO:0008006" key="4">
    <source>
        <dbReference type="Google" id="ProtNLM"/>
    </source>
</evidence>
<accession>A0A8S1SET6</accession>
<evidence type="ECO:0000256" key="1">
    <source>
        <dbReference type="SAM" id="Phobius"/>
    </source>
</evidence>
<feature type="transmembrane region" description="Helical" evidence="1">
    <location>
        <begin position="92"/>
        <end position="112"/>
    </location>
</feature>
<proteinExistence type="predicted"/>
<feature type="transmembrane region" description="Helical" evidence="1">
    <location>
        <begin position="61"/>
        <end position="80"/>
    </location>
</feature>
<keyword evidence="1" id="KW-0812">Transmembrane</keyword>
<comment type="caution">
    <text evidence="2">The sequence shown here is derived from an EMBL/GenBank/DDBJ whole genome shotgun (WGS) entry which is preliminary data.</text>
</comment>
<keyword evidence="3" id="KW-1185">Reference proteome</keyword>
<sequence>MKFGIQLGNSQSQNDFNTSSFQEIQSQAPPDIKKFEPQSELNQYQEQQFLKNQSFQNKKQYISRALLLILIKQIIILILYQFYYTDFFIQNVYLPLSTKTLGLVYIALTIFYQQLNQIY</sequence>
<evidence type="ECO:0000313" key="2">
    <source>
        <dbReference type="EMBL" id="CAD8138713.1"/>
    </source>
</evidence>
<protein>
    <recommendedName>
        <fullName evidence="4">Transmembrane protein</fullName>
    </recommendedName>
</protein>
<name>A0A8S1SET6_PAROT</name>
<dbReference type="Proteomes" id="UP000683925">
    <property type="component" value="Unassembled WGS sequence"/>
</dbReference>
<keyword evidence="1" id="KW-1133">Transmembrane helix</keyword>
<reference evidence="2" key="1">
    <citation type="submission" date="2021-01" db="EMBL/GenBank/DDBJ databases">
        <authorList>
            <consortium name="Genoscope - CEA"/>
            <person name="William W."/>
        </authorList>
    </citation>
    <scope>NUCLEOTIDE SEQUENCE</scope>
</reference>
<gene>
    <name evidence="2" type="ORF">POCTA_138.1.T0100031</name>
</gene>
<dbReference type="EMBL" id="CAJJDP010000009">
    <property type="protein sequence ID" value="CAD8138713.1"/>
    <property type="molecule type" value="Genomic_DNA"/>
</dbReference>
<keyword evidence="1" id="KW-0472">Membrane</keyword>
<organism evidence="2 3">
    <name type="scientific">Paramecium octaurelia</name>
    <dbReference type="NCBI Taxonomy" id="43137"/>
    <lineage>
        <taxon>Eukaryota</taxon>
        <taxon>Sar</taxon>
        <taxon>Alveolata</taxon>
        <taxon>Ciliophora</taxon>
        <taxon>Intramacronucleata</taxon>
        <taxon>Oligohymenophorea</taxon>
        <taxon>Peniculida</taxon>
        <taxon>Parameciidae</taxon>
        <taxon>Paramecium</taxon>
    </lineage>
</organism>